<dbReference type="OrthoDB" id="9781342at2"/>
<protein>
    <recommendedName>
        <fullName evidence="11">Glutathione hydrolase proenzyme</fullName>
        <ecNumber evidence="11">2.3.2.2</ecNumber>
        <ecNumber evidence="11">3.4.19.13</ecNumber>
    </recommendedName>
    <component>
        <recommendedName>
            <fullName evidence="11">Glutathione hydrolase large chain</fullName>
        </recommendedName>
    </component>
    <component>
        <recommendedName>
            <fullName evidence="11">Glutathione hydrolase small chain</fullName>
        </recommendedName>
    </component>
</protein>
<dbReference type="GO" id="GO:0036374">
    <property type="term" value="F:glutathione hydrolase activity"/>
    <property type="evidence" value="ECO:0007669"/>
    <property type="project" value="UniProtKB-UniRule"/>
</dbReference>
<evidence type="ECO:0000313" key="14">
    <source>
        <dbReference type="Proteomes" id="UP000241229"/>
    </source>
</evidence>
<gene>
    <name evidence="13" type="primary">ggt</name>
    <name evidence="13" type="ORF">C7I84_27395</name>
</gene>
<feature type="binding site" evidence="10">
    <location>
        <position position="494"/>
    </location>
    <ligand>
        <name>L-glutamate</name>
        <dbReference type="ChEBI" id="CHEBI:29985"/>
    </ligand>
</feature>
<comment type="subunit">
    <text evidence="11">This enzyme consists of two polypeptide chains, which are synthesized in precursor form from a single polypeptide.</text>
</comment>
<evidence type="ECO:0000256" key="6">
    <source>
        <dbReference type="ARBA" id="ARBA00023145"/>
    </source>
</evidence>
<keyword evidence="14" id="KW-1185">Reference proteome</keyword>
<evidence type="ECO:0000256" key="10">
    <source>
        <dbReference type="PIRSR" id="PIRSR600101-2"/>
    </source>
</evidence>
<feature type="active site" description="Nucleophile" evidence="9">
    <location>
        <position position="408"/>
    </location>
</feature>
<comment type="similarity">
    <text evidence="3 11">Belongs to the gamma-glutamyltransferase family.</text>
</comment>
<dbReference type="Proteomes" id="UP000241229">
    <property type="component" value="Unassembled WGS sequence"/>
</dbReference>
<comment type="catalytic activity">
    <reaction evidence="8 11">
        <text>an N-terminal (5-L-glutamyl)-[peptide] + an alpha-amino acid = 5-L-glutamyl amino acid + an N-terminal L-alpha-aminoacyl-[peptide]</text>
        <dbReference type="Rhea" id="RHEA:23904"/>
        <dbReference type="Rhea" id="RHEA-COMP:9780"/>
        <dbReference type="Rhea" id="RHEA-COMP:9795"/>
        <dbReference type="ChEBI" id="CHEBI:77644"/>
        <dbReference type="ChEBI" id="CHEBI:78597"/>
        <dbReference type="ChEBI" id="CHEBI:78599"/>
        <dbReference type="ChEBI" id="CHEBI:78608"/>
        <dbReference type="EC" id="2.3.2.2"/>
    </reaction>
</comment>
<evidence type="ECO:0000256" key="4">
    <source>
        <dbReference type="ARBA" id="ARBA00022679"/>
    </source>
</evidence>
<feature type="chain" id="PRO_5015156374" description="Glutathione hydrolase proenzyme" evidence="12">
    <location>
        <begin position="26"/>
        <end position="587"/>
    </location>
</feature>
<dbReference type="InterPro" id="IPR029055">
    <property type="entry name" value="Ntn_hydrolases_N"/>
</dbReference>
<dbReference type="EMBL" id="PXYK01000042">
    <property type="protein sequence ID" value="PSJ51399.1"/>
    <property type="molecule type" value="Genomic_DNA"/>
</dbReference>
<dbReference type="GO" id="GO:0006750">
    <property type="term" value="P:glutathione biosynthetic process"/>
    <property type="evidence" value="ECO:0007669"/>
    <property type="project" value="UniProtKB-KW"/>
</dbReference>
<dbReference type="InterPro" id="IPR051792">
    <property type="entry name" value="GGT_bact"/>
</dbReference>
<dbReference type="PRINTS" id="PR01210">
    <property type="entry name" value="GGTRANSPTASE"/>
</dbReference>
<dbReference type="InterPro" id="IPR000101">
    <property type="entry name" value="GGT_peptidase"/>
</dbReference>
<reference evidence="13 14" key="1">
    <citation type="submission" date="2018-03" db="EMBL/GenBank/DDBJ databases">
        <title>The draft genome of Mesorhizobium sp. 6GN-30.</title>
        <authorList>
            <person name="Liu L."/>
            <person name="Li L."/>
            <person name="Wang T."/>
            <person name="Zhang X."/>
            <person name="Liang L."/>
        </authorList>
    </citation>
    <scope>NUCLEOTIDE SEQUENCE [LARGE SCALE GENOMIC DNA]</scope>
    <source>
        <strain evidence="13 14">6GN30</strain>
    </source>
</reference>
<evidence type="ECO:0000256" key="12">
    <source>
        <dbReference type="SAM" id="SignalP"/>
    </source>
</evidence>
<evidence type="ECO:0000256" key="8">
    <source>
        <dbReference type="ARBA" id="ARBA00047417"/>
    </source>
</evidence>
<proteinExistence type="inferred from homology"/>
<evidence type="ECO:0000256" key="1">
    <source>
        <dbReference type="ARBA" id="ARBA00001049"/>
    </source>
</evidence>
<comment type="catalytic activity">
    <reaction evidence="2 11">
        <text>glutathione + H2O = L-cysteinylglycine + L-glutamate</text>
        <dbReference type="Rhea" id="RHEA:28807"/>
        <dbReference type="ChEBI" id="CHEBI:15377"/>
        <dbReference type="ChEBI" id="CHEBI:29985"/>
        <dbReference type="ChEBI" id="CHEBI:57925"/>
        <dbReference type="ChEBI" id="CHEBI:61694"/>
        <dbReference type="EC" id="3.4.19.13"/>
    </reaction>
</comment>
<keyword evidence="6 11" id="KW-0865">Zymogen</keyword>
<dbReference type="Gene3D" id="3.60.20.40">
    <property type="match status" value="1"/>
</dbReference>
<evidence type="ECO:0000256" key="9">
    <source>
        <dbReference type="PIRSR" id="PIRSR600101-1"/>
    </source>
</evidence>
<dbReference type="InterPro" id="IPR043137">
    <property type="entry name" value="GGT_ssub_C"/>
</dbReference>
<name>A0A2P7RMG7_9HYPH</name>
<dbReference type="EC" id="2.3.2.2" evidence="11"/>
<dbReference type="NCBIfam" id="TIGR00066">
    <property type="entry name" value="g_glut_trans"/>
    <property type="match status" value="1"/>
</dbReference>
<dbReference type="AlphaFoldDB" id="A0A2P7RMG7"/>
<keyword evidence="5 11" id="KW-0378">Hydrolase</keyword>
<evidence type="ECO:0000256" key="3">
    <source>
        <dbReference type="ARBA" id="ARBA00009381"/>
    </source>
</evidence>
<organism evidence="13 14">
    <name type="scientific">Kumtagia ephedrae</name>
    <dbReference type="NCBI Taxonomy" id="2116701"/>
    <lineage>
        <taxon>Bacteria</taxon>
        <taxon>Pseudomonadati</taxon>
        <taxon>Pseudomonadota</taxon>
        <taxon>Alphaproteobacteria</taxon>
        <taxon>Hyphomicrobiales</taxon>
        <taxon>Phyllobacteriaceae</taxon>
        <taxon>Kumtagia</taxon>
    </lineage>
</organism>
<keyword evidence="7 11" id="KW-0012">Acyltransferase</keyword>
<evidence type="ECO:0000256" key="5">
    <source>
        <dbReference type="ARBA" id="ARBA00022801"/>
    </source>
</evidence>
<dbReference type="PANTHER" id="PTHR43199:SF1">
    <property type="entry name" value="GLUTATHIONE HYDROLASE PROENZYME"/>
    <property type="match status" value="1"/>
</dbReference>
<feature type="binding site" evidence="10">
    <location>
        <position position="448"/>
    </location>
    <ligand>
        <name>L-glutamate</name>
        <dbReference type="ChEBI" id="CHEBI:29985"/>
    </ligand>
</feature>
<evidence type="ECO:0000256" key="7">
    <source>
        <dbReference type="ARBA" id="ARBA00023315"/>
    </source>
</evidence>
<evidence type="ECO:0000256" key="11">
    <source>
        <dbReference type="RuleBase" id="RU368036"/>
    </source>
</evidence>
<accession>A0A2P7RMG7</accession>
<comment type="pathway">
    <text evidence="11">Sulfur metabolism; glutathione metabolism.</text>
</comment>
<feature type="signal peptide" evidence="12">
    <location>
        <begin position="1"/>
        <end position="25"/>
    </location>
</feature>
<comment type="caution">
    <text evidence="13">The sequence shown here is derived from an EMBL/GenBank/DDBJ whole genome shotgun (WGS) entry which is preliminary data.</text>
</comment>
<dbReference type="SUPFAM" id="SSF56235">
    <property type="entry name" value="N-terminal nucleophile aminohydrolases (Ntn hydrolases)"/>
    <property type="match status" value="1"/>
</dbReference>
<comment type="PTM">
    <text evidence="11">Cleaved by autocatalysis into a large and a small subunit.</text>
</comment>
<dbReference type="EC" id="3.4.19.13" evidence="11"/>
<dbReference type="RefSeq" id="WP_106775389.1">
    <property type="nucleotide sequence ID" value="NZ_PXYK01000042.1"/>
</dbReference>
<dbReference type="PANTHER" id="PTHR43199">
    <property type="entry name" value="GLUTATHIONE HYDROLASE"/>
    <property type="match status" value="1"/>
</dbReference>
<keyword evidence="4 11" id="KW-0808">Transferase</keyword>
<comment type="catalytic activity">
    <reaction evidence="1 11">
        <text>an S-substituted glutathione + H2O = an S-substituted L-cysteinylglycine + L-glutamate</text>
        <dbReference type="Rhea" id="RHEA:59468"/>
        <dbReference type="ChEBI" id="CHEBI:15377"/>
        <dbReference type="ChEBI" id="CHEBI:29985"/>
        <dbReference type="ChEBI" id="CHEBI:90779"/>
        <dbReference type="ChEBI" id="CHEBI:143103"/>
        <dbReference type="EC" id="3.4.19.13"/>
    </reaction>
</comment>
<feature type="binding site" evidence="10">
    <location>
        <begin position="472"/>
        <end position="473"/>
    </location>
    <ligand>
        <name>L-glutamate</name>
        <dbReference type="ChEBI" id="CHEBI:29985"/>
    </ligand>
</feature>
<keyword evidence="11" id="KW-0317">Glutathione biosynthesis</keyword>
<dbReference type="GO" id="GO:0103068">
    <property type="term" value="F:leukotriene C4 gamma-glutamyl transferase activity"/>
    <property type="evidence" value="ECO:0007669"/>
    <property type="project" value="UniProtKB-EC"/>
</dbReference>
<dbReference type="Gene3D" id="1.10.246.130">
    <property type="match status" value="1"/>
</dbReference>
<dbReference type="UniPathway" id="UPA00204"/>
<feature type="binding site" evidence="10">
    <location>
        <position position="117"/>
    </location>
    <ligand>
        <name>L-glutamate</name>
        <dbReference type="ChEBI" id="CHEBI:29985"/>
    </ligand>
</feature>
<evidence type="ECO:0000313" key="13">
    <source>
        <dbReference type="EMBL" id="PSJ51399.1"/>
    </source>
</evidence>
<evidence type="ECO:0000256" key="2">
    <source>
        <dbReference type="ARBA" id="ARBA00001089"/>
    </source>
</evidence>
<keyword evidence="12" id="KW-0732">Signal</keyword>
<sequence>MRRAGLSCLLPALALATLLPLQAGAQQGTDLVQPEQATGSRAAAAVTAKHQMVVAANPLAAQAGLDVLRAGGSAADAAVAVQTVLGLVEPQSSGLGGGAFFVWYDAASGELTTFDARETAPAEATPDLFRGAGGKPLPFFDAVVGGRSVGVPGVPRLLETVHRRYGTRPWNSLFEPAIRLADDGFAVSPRLAAAIAEDKGRLDLEPSTRAYFFDAAGAPLPAGHRLANPAYAETLKALAHGGADAFYNGRIGARLVEAVRTHPKNPGLLSGRDMAAYRVKERPAVCARYRGHEVCGMGPPSSGAFAIGQILGMLEPFDLTTLGADDPESWRLIGDATRLAFADRERYLADSDFVSIPKGLLDPAYLRDRSALLRRPTALGEDEATAGEPPWDKAELRLDGVSAEMPSTSHFVVVDAAGNVASVTTSIENGFGARLMVDGFLLNNQLTDFAFSPVEGGHNVANRVEPGKRPRSSMSPTIVLRDGKPAFALGSPGGSSIISYVATTLIGLIDWKMDMQAAIAMPHLVNRFGPYDIEKGTKAEDLADDLTALGFTVAAKDLNSGLHGIAWTPAGLVGGADPRREGAALGD</sequence>
<dbReference type="InterPro" id="IPR043138">
    <property type="entry name" value="GGT_lsub"/>
</dbReference>
<dbReference type="GO" id="GO:0006751">
    <property type="term" value="P:glutathione catabolic process"/>
    <property type="evidence" value="ECO:0007669"/>
    <property type="project" value="UniProtKB-UniRule"/>
</dbReference>
<dbReference type="Pfam" id="PF01019">
    <property type="entry name" value="G_glu_transpept"/>
    <property type="match status" value="1"/>
</dbReference>